<reference evidence="2 3" key="1">
    <citation type="submission" date="2016-10" db="EMBL/GenBank/DDBJ databases">
        <authorList>
            <person name="de Groot N.N."/>
        </authorList>
    </citation>
    <scope>NUCLEOTIDE SEQUENCE [LARGE SCALE GENOMIC DNA]</scope>
    <source>
        <strain evidence="2 3">PYCC 4715</strain>
    </source>
</reference>
<dbReference type="InterPro" id="IPR036397">
    <property type="entry name" value="RNaseH_sf"/>
</dbReference>
<gene>
    <name evidence="2" type="ORF">SAMEA4029009_CIC11G00000004499</name>
</gene>
<feature type="domain" description="Gfd2/YDR514C-like C-terminal" evidence="1">
    <location>
        <begin position="78"/>
        <end position="247"/>
    </location>
</feature>
<dbReference type="Proteomes" id="UP000182259">
    <property type="component" value="Chromosome IV"/>
</dbReference>
<name>A0A1L0DDU6_9ASCO</name>
<dbReference type="PANTHER" id="PTHR28083:SF1">
    <property type="entry name" value="GOOD FOR FULL DBP5 ACTIVITY PROTEIN 2"/>
    <property type="match status" value="1"/>
</dbReference>
<dbReference type="GO" id="GO:0005634">
    <property type="term" value="C:nucleus"/>
    <property type="evidence" value="ECO:0007669"/>
    <property type="project" value="TreeGrafter"/>
</dbReference>
<dbReference type="PANTHER" id="PTHR28083">
    <property type="entry name" value="GOOD FOR FULL DBP5 ACTIVITY PROTEIN 2"/>
    <property type="match status" value="1"/>
</dbReference>
<proteinExistence type="predicted"/>
<protein>
    <submittedName>
        <fullName evidence="2">CIC11C00000004499</fullName>
    </submittedName>
</protein>
<evidence type="ECO:0000259" key="1">
    <source>
        <dbReference type="Pfam" id="PF21762"/>
    </source>
</evidence>
<dbReference type="Pfam" id="PF21762">
    <property type="entry name" value="DEDDh_C"/>
    <property type="match status" value="1"/>
</dbReference>
<dbReference type="InterPro" id="IPR048519">
    <property type="entry name" value="Gfd2/YDR514C-like_C"/>
</dbReference>
<dbReference type="InterPro" id="IPR012337">
    <property type="entry name" value="RNaseH-like_sf"/>
</dbReference>
<dbReference type="InterPro" id="IPR040151">
    <property type="entry name" value="Gfd2/YDR514C-like"/>
</dbReference>
<accession>A0A1L0DDU6</accession>
<evidence type="ECO:0000313" key="2">
    <source>
        <dbReference type="EMBL" id="SGZ54748.1"/>
    </source>
</evidence>
<dbReference type="Gene3D" id="3.30.420.10">
    <property type="entry name" value="Ribonuclease H-like superfamily/Ribonuclease H"/>
    <property type="match status" value="1"/>
</dbReference>
<dbReference type="GO" id="GO:0003676">
    <property type="term" value="F:nucleic acid binding"/>
    <property type="evidence" value="ECO:0007669"/>
    <property type="project" value="InterPro"/>
</dbReference>
<dbReference type="SUPFAM" id="SSF53098">
    <property type="entry name" value="Ribonuclease H-like"/>
    <property type="match status" value="1"/>
</dbReference>
<sequence length="299" mass="33820">MPRTRHPKPPTIPLNTIAPLDLHLLKHLVELLTADVYSEEICSYLDEVGRSKSSRLRDKTKQSLIGAAMDKVFLRSAILFCVDVEAWERQISRVTEIGVAIYDPRGQEMALSPFIKTYHILIEENKHLKNGQFVPHHANNFNGGVSYVLKKNDATSLMQRLVNEYFNHPMPCLLVGHDVRGDIKWLKQLGVQIPDQVEVLDTQTLYSQTHGKQGNSLKNALRDIGQPYAFLHNAGNDAYFTVLLAMRLCDPQVRRMTYFDEDADETSQGRHINNSLDHNTSKTVEATVEGIMNNAVTLS</sequence>
<dbReference type="EMBL" id="LT635767">
    <property type="protein sequence ID" value="SGZ54748.1"/>
    <property type="molecule type" value="Genomic_DNA"/>
</dbReference>
<organism evidence="2 3">
    <name type="scientific">Sungouiella intermedia</name>
    <dbReference type="NCBI Taxonomy" id="45354"/>
    <lineage>
        <taxon>Eukaryota</taxon>
        <taxon>Fungi</taxon>
        <taxon>Dikarya</taxon>
        <taxon>Ascomycota</taxon>
        <taxon>Saccharomycotina</taxon>
        <taxon>Pichiomycetes</taxon>
        <taxon>Metschnikowiaceae</taxon>
        <taxon>Sungouiella</taxon>
    </lineage>
</organism>
<dbReference type="AlphaFoldDB" id="A0A1L0DDU6"/>
<evidence type="ECO:0000313" key="3">
    <source>
        <dbReference type="Proteomes" id="UP000182259"/>
    </source>
</evidence>